<keyword evidence="4" id="KW-1185">Reference proteome</keyword>
<reference evidence="3 4" key="1">
    <citation type="submission" date="2024-09" db="EMBL/GenBank/DDBJ databases">
        <authorList>
            <person name="Sun Q."/>
            <person name="Mori K."/>
        </authorList>
    </citation>
    <scope>NUCLEOTIDE SEQUENCE [LARGE SCALE GENOMIC DNA]</scope>
    <source>
        <strain evidence="3 4">JCM 12520</strain>
    </source>
</reference>
<dbReference type="Proteomes" id="UP001589619">
    <property type="component" value="Unassembled WGS sequence"/>
</dbReference>
<evidence type="ECO:0000256" key="1">
    <source>
        <dbReference type="SAM" id="MobiDB-lite"/>
    </source>
</evidence>
<gene>
    <name evidence="3" type="ORF">ACFFNY_14430</name>
</gene>
<comment type="caution">
    <text evidence="3">The sequence shown here is derived from an EMBL/GenBank/DDBJ whole genome shotgun (WGS) entry which is preliminary data.</text>
</comment>
<organism evidence="3 4">
    <name type="scientific">Paenibacillus hodogayensis</name>
    <dbReference type="NCBI Taxonomy" id="279208"/>
    <lineage>
        <taxon>Bacteria</taxon>
        <taxon>Bacillati</taxon>
        <taxon>Bacillota</taxon>
        <taxon>Bacilli</taxon>
        <taxon>Bacillales</taxon>
        <taxon>Paenibacillaceae</taxon>
        <taxon>Paenibacillus</taxon>
    </lineage>
</organism>
<name>A0ABV5VWR2_9BACL</name>
<feature type="compositionally biased region" description="Low complexity" evidence="1">
    <location>
        <begin position="68"/>
        <end position="82"/>
    </location>
</feature>
<feature type="region of interest" description="Disordered" evidence="1">
    <location>
        <begin position="51"/>
        <end position="82"/>
    </location>
</feature>
<evidence type="ECO:0000313" key="4">
    <source>
        <dbReference type="Proteomes" id="UP001589619"/>
    </source>
</evidence>
<protein>
    <submittedName>
        <fullName evidence="3">Uncharacterized protein</fullName>
    </submittedName>
</protein>
<feature type="signal peptide" evidence="2">
    <location>
        <begin position="1"/>
        <end position="30"/>
    </location>
</feature>
<dbReference type="EMBL" id="JBHMAG010000012">
    <property type="protein sequence ID" value="MFB9752759.1"/>
    <property type="molecule type" value="Genomic_DNA"/>
</dbReference>
<proteinExistence type="predicted"/>
<evidence type="ECO:0000313" key="3">
    <source>
        <dbReference type="EMBL" id="MFB9752759.1"/>
    </source>
</evidence>
<sequence>MRLKGMADTALCSCLTWALPAGIPSWTAYADTGGPASVYRSIVIDAGDAGYSESGSWSTSTAVKGVNGSSSRYTSIGGSSIT</sequence>
<keyword evidence="2" id="KW-0732">Signal</keyword>
<feature type="compositionally biased region" description="Polar residues" evidence="1">
    <location>
        <begin position="53"/>
        <end position="62"/>
    </location>
</feature>
<feature type="chain" id="PRO_5046790629" evidence="2">
    <location>
        <begin position="31"/>
        <end position="82"/>
    </location>
</feature>
<accession>A0ABV5VWR2</accession>
<evidence type="ECO:0000256" key="2">
    <source>
        <dbReference type="SAM" id="SignalP"/>
    </source>
</evidence>
<dbReference type="RefSeq" id="WP_344903346.1">
    <property type="nucleotide sequence ID" value="NZ_BAAAYO010000001.1"/>
</dbReference>